<gene>
    <name evidence="15" type="ORF">Gorai_016930</name>
</gene>
<sequence length="771" mass="86506">MWDNKDMSIVGERGMNLSGGQKQRVQLARAVYSDSDIFILDDPFSAVDAHTGTHLFKKCLKGLLSQKTVIYATHQLEFLDAADIVLVMKEGLIVQSGKYEELIVDSNGELVRQMNAHRKSLDQVNQPQEDDSLTGGLCQISQTEVIEEKHGEPNCNDKLFESSQEEETETGRVKWSVYSTFVAAAYKGALVPVIVLCQVLFQGLQMGSNYWIAWATEENRNVSREQLIGIFILLSGGSSIFILGRAVLLATIAVETAQRLFLGMITSVFRAPISFFDSNPSSRILNRSSTDQSTLDTDIPYRLAGLAFALIQLFSIIILMSHVAWQIFLLFLAILGISFCLFYFFVLLQILNVVNYLQNYYITTARELARMVGIRKAPILHHFSESIAGSTTIRCFGQEDRFMEKNLSLIDDFSRVAFHNSSTMEWLSVRINFLFNFVFFLVLVILVSLPRSAIDPSLAGLAATYGLNLNVLQAWVIWNLCNVENKMISVERVLQFSNIPSEAPSVIEDCRPKPDWPTKGTIELENLQVQYKPTLPVVLKGITSTFLGEKKIGVVGRTGSGKSTLIQALFRVVEPSGGRIIIDGVDISTIGLQDLRSRLGIIPQDPTLFQGTIRTNLDPLQQHTDQELWEVLNKCHLVDIVRRDQRLLDAPVAEDGENWSVGQRQLVCLARVLLKKRRILVLDEATASIDTATDNVIQETIRKETCRCTVITVAHRIPTVIDNDLVLVLDKGMIVEYDKPKILLEDRSSWFSKLVAEFLRSSKSNHPKNLV</sequence>
<keyword evidence="4" id="KW-0813">Transport</keyword>
<dbReference type="EMBL" id="JABEZZ010000005">
    <property type="protein sequence ID" value="MBA0586180.1"/>
    <property type="molecule type" value="Genomic_DNA"/>
</dbReference>
<keyword evidence="8" id="KW-0067">ATP-binding</keyword>
<feature type="transmembrane region" description="Helical" evidence="12">
    <location>
        <begin position="181"/>
        <end position="201"/>
    </location>
</feature>
<dbReference type="FunFam" id="3.40.50.300:FF:000169">
    <property type="entry name" value="ABC transporter C family member 3"/>
    <property type="match status" value="1"/>
</dbReference>
<feature type="transmembrane region" description="Helical" evidence="12">
    <location>
        <begin position="299"/>
        <end position="320"/>
    </location>
</feature>
<keyword evidence="9 12" id="KW-1133">Transmembrane helix</keyword>
<evidence type="ECO:0000256" key="9">
    <source>
        <dbReference type="ARBA" id="ARBA00022989"/>
    </source>
</evidence>
<evidence type="ECO:0000313" key="16">
    <source>
        <dbReference type="Proteomes" id="UP000593578"/>
    </source>
</evidence>
<feature type="transmembrane region" description="Helical" evidence="12">
    <location>
        <begin position="431"/>
        <end position="449"/>
    </location>
</feature>
<dbReference type="GO" id="GO:0016887">
    <property type="term" value="F:ATP hydrolysis activity"/>
    <property type="evidence" value="ECO:0007669"/>
    <property type="project" value="InterPro"/>
</dbReference>
<evidence type="ECO:0000256" key="7">
    <source>
        <dbReference type="ARBA" id="ARBA00022741"/>
    </source>
</evidence>
<dbReference type="SUPFAM" id="SSF90123">
    <property type="entry name" value="ABC transporter transmembrane region"/>
    <property type="match status" value="1"/>
</dbReference>
<comment type="similarity">
    <text evidence="2">Belongs to the ABC transporter superfamily. ABCC family. Conjugate transporter (TC 3.A.1.208) subfamily.</text>
</comment>
<keyword evidence="7" id="KW-0547">Nucleotide-binding</keyword>
<feature type="domain" description="ABC transporter" evidence="13">
    <location>
        <begin position="522"/>
        <end position="756"/>
    </location>
</feature>
<dbReference type="InterPro" id="IPR003593">
    <property type="entry name" value="AAA+_ATPase"/>
</dbReference>
<protein>
    <recommendedName>
        <fullName evidence="3">ABC-type xenobiotic transporter</fullName>
        <ecNumber evidence="3">7.6.2.2</ecNumber>
    </recommendedName>
</protein>
<dbReference type="GO" id="GO:0008559">
    <property type="term" value="F:ABC-type xenobiotic transporter activity"/>
    <property type="evidence" value="ECO:0007669"/>
    <property type="project" value="UniProtKB-EC"/>
</dbReference>
<accession>A0A7J8PAX4</accession>
<evidence type="ECO:0000256" key="8">
    <source>
        <dbReference type="ARBA" id="ARBA00022840"/>
    </source>
</evidence>
<dbReference type="InterPro" id="IPR011527">
    <property type="entry name" value="ABC1_TM_dom"/>
</dbReference>
<evidence type="ECO:0000256" key="2">
    <source>
        <dbReference type="ARBA" id="ARBA00009726"/>
    </source>
</evidence>
<keyword evidence="5 12" id="KW-0812">Transmembrane</keyword>
<evidence type="ECO:0000259" key="13">
    <source>
        <dbReference type="PROSITE" id="PS50893"/>
    </source>
</evidence>
<evidence type="ECO:0000256" key="4">
    <source>
        <dbReference type="ARBA" id="ARBA00022448"/>
    </source>
</evidence>
<evidence type="ECO:0000259" key="14">
    <source>
        <dbReference type="PROSITE" id="PS50929"/>
    </source>
</evidence>
<dbReference type="PANTHER" id="PTHR24223:SF222">
    <property type="entry name" value="OS01G0902100 PROTEIN"/>
    <property type="match status" value="1"/>
</dbReference>
<dbReference type="GO" id="GO:0016020">
    <property type="term" value="C:membrane"/>
    <property type="evidence" value="ECO:0007669"/>
    <property type="project" value="UniProtKB-SubCell"/>
</dbReference>
<dbReference type="CDD" id="cd18580">
    <property type="entry name" value="ABC_6TM_ABCC_D2"/>
    <property type="match status" value="1"/>
</dbReference>
<keyword evidence="10 12" id="KW-0472">Membrane</keyword>
<dbReference type="Pfam" id="PF00005">
    <property type="entry name" value="ABC_tran"/>
    <property type="match status" value="2"/>
</dbReference>
<evidence type="ECO:0000256" key="11">
    <source>
        <dbReference type="ARBA" id="ARBA00034018"/>
    </source>
</evidence>
<dbReference type="InterPro" id="IPR003439">
    <property type="entry name" value="ABC_transporter-like_ATP-bd"/>
</dbReference>
<organism evidence="15 16">
    <name type="scientific">Gossypium raimondii</name>
    <name type="common">Peruvian cotton</name>
    <name type="synonym">Gossypium klotzschianum subsp. raimondii</name>
    <dbReference type="NCBI Taxonomy" id="29730"/>
    <lineage>
        <taxon>Eukaryota</taxon>
        <taxon>Viridiplantae</taxon>
        <taxon>Streptophyta</taxon>
        <taxon>Embryophyta</taxon>
        <taxon>Tracheophyta</taxon>
        <taxon>Spermatophyta</taxon>
        <taxon>Magnoliopsida</taxon>
        <taxon>eudicotyledons</taxon>
        <taxon>Gunneridae</taxon>
        <taxon>Pentapetalae</taxon>
        <taxon>rosids</taxon>
        <taxon>malvids</taxon>
        <taxon>Malvales</taxon>
        <taxon>Malvaceae</taxon>
        <taxon>Malvoideae</taxon>
        <taxon>Gossypium</taxon>
    </lineage>
</organism>
<dbReference type="SMART" id="SM00382">
    <property type="entry name" value="AAA"/>
    <property type="match status" value="1"/>
</dbReference>
<evidence type="ECO:0000256" key="12">
    <source>
        <dbReference type="SAM" id="Phobius"/>
    </source>
</evidence>
<dbReference type="InterPro" id="IPR036640">
    <property type="entry name" value="ABC1_TM_sf"/>
</dbReference>
<dbReference type="GO" id="GO:0005524">
    <property type="term" value="F:ATP binding"/>
    <property type="evidence" value="ECO:0007669"/>
    <property type="project" value="UniProtKB-KW"/>
</dbReference>
<evidence type="ECO:0000256" key="5">
    <source>
        <dbReference type="ARBA" id="ARBA00022692"/>
    </source>
</evidence>
<dbReference type="Gene3D" id="1.20.1560.10">
    <property type="entry name" value="ABC transporter type 1, transmembrane domain"/>
    <property type="match status" value="1"/>
</dbReference>
<comment type="caution">
    <text evidence="15">The sequence shown here is derived from an EMBL/GenBank/DDBJ whole genome shotgun (WGS) entry which is preliminary data.</text>
</comment>
<dbReference type="InterPro" id="IPR050173">
    <property type="entry name" value="ABC_transporter_C-like"/>
</dbReference>
<dbReference type="FunFam" id="1.20.1560.10:FF:000013">
    <property type="entry name" value="ABC transporter C family member 2"/>
    <property type="match status" value="1"/>
</dbReference>
<dbReference type="InterPro" id="IPR044726">
    <property type="entry name" value="ABCC_6TM_D2"/>
</dbReference>
<feature type="transmembrane region" description="Helical" evidence="12">
    <location>
        <begin position="327"/>
        <end position="351"/>
    </location>
</feature>
<dbReference type="EC" id="7.6.2.2" evidence="3"/>
<dbReference type="PROSITE" id="PS50893">
    <property type="entry name" value="ABC_TRANSPORTER_2"/>
    <property type="match status" value="1"/>
</dbReference>
<keyword evidence="6" id="KW-0677">Repeat</keyword>
<proteinExistence type="inferred from homology"/>
<dbReference type="SUPFAM" id="SSF52540">
    <property type="entry name" value="P-loop containing nucleoside triphosphate hydrolases"/>
    <property type="match status" value="2"/>
</dbReference>
<reference evidence="15 16" key="1">
    <citation type="journal article" date="2019" name="Genome Biol. Evol.">
        <title>Insights into the evolution of the New World diploid cottons (Gossypium, subgenus Houzingenia) based on genome sequencing.</title>
        <authorList>
            <person name="Grover C.E."/>
            <person name="Arick M.A. 2nd"/>
            <person name="Thrash A."/>
            <person name="Conover J.L."/>
            <person name="Sanders W.S."/>
            <person name="Peterson D.G."/>
            <person name="Frelichowski J.E."/>
            <person name="Scheffler J.A."/>
            <person name="Scheffler B.E."/>
            <person name="Wendel J.F."/>
        </authorList>
    </citation>
    <scope>NUCLEOTIDE SEQUENCE [LARGE SCALE GENOMIC DNA]</scope>
    <source>
        <strain evidence="15">8</strain>
        <tissue evidence="15">Leaf</tissue>
    </source>
</reference>
<comment type="subcellular location">
    <subcellularLocation>
        <location evidence="1">Membrane</location>
        <topology evidence="1">Multi-pass membrane protein</topology>
    </subcellularLocation>
</comment>
<dbReference type="PROSITE" id="PS50929">
    <property type="entry name" value="ABC_TM1F"/>
    <property type="match status" value="1"/>
</dbReference>
<dbReference type="InterPro" id="IPR027417">
    <property type="entry name" value="P-loop_NTPase"/>
</dbReference>
<evidence type="ECO:0000256" key="10">
    <source>
        <dbReference type="ARBA" id="ARBA00023136"/>
    </source>
</evidence>
<feature type="transmembrane region" description="Helical" evidence="12">
    <location>
        <begin position="227"/>
        <end position="248"/>
    </location>
</feature>
<comment type="catalytic activity">
    <reaction evidence="11">
        <text>ATP + H2O + xenobioticSide 1 = ADP + phosphate + xenobioticSide 2.</text>
        <dbReference type="EC" id="7.6.2.2"/>
    </reaction>
</comment>
<evidence type="ECO:0000313" key="15">
    <source>
        <dbReference type="EMBL" id="MBA0586180.1"/>
    </source>
</evidence>
<name>A0A7J8PAX4_GOSRA</name>
<dbReference type="AlphaFoldDB" id="A0A7J8PAX4"/>
<dbReference type="Pfam" id="PF00664">
    <property type="entry name" value="ABC_membrane"/>
    <property type="match status" value="1"/>
</dbReference>
<dbReference type="Gene3D" id="3.40.50.300">
    <property type="entry name" value="P-loop containing nucleotide triphosphate hydrolases"/>
    <property type="match status" value="2"/>
</dbReference>
<feature type="domain" description="ABC transmembrane type-1" evidence="14">
    <location>
        <begin position="193"/>
        <end position="485"/>
    </location>
</feature>
<evidence type="ECO:0000256" key="6">
    <source>
        <dbReference type="ARBA" id="ARBA00022737"/>
    </source>
</evidence>
<dbReference type="Proteomes" id="UP000593578">
    <property type="component" value="Unassembled WGS sequence"/>
</dbReference>
<evidence type="ECO:0000256" key="3">
    <source>
        <dbReference type="ARBA" id="ARBA00012191"/>
    </source>
</evidence>
<dbReference type="CDD" id="cd03244">
    <property type="entry name" value="ABCC_MRP_domain2"/>
    <property type="match status" value="1"/>
</dbReference>
<dbReference type="PANTHER" id="PTHR24223">
    <property type="entry name" value="ATP-BINDING CASSETTE SUB-FAMILY C"/>
    <property type="match status" value="1"/>
</dbReference>
<evidence type="ECO:0000256" key="1">
    <source>
        <dbReference type="ARBA" id="ARBA00004141"/>
    </source>
</evidence>
<feature type="transmembrane region" description="Helical" evidence="12">
    <location>
        <begin position="458"/>
        <end position="478"/>
    </location>
</feature>